<dbReference type="STRING" id="5722.A2FMT0"/>
<dbReference type="SMR" id="A2FMT0"/>
<dbReference type="InParanoid" id="A2FMT0"/>
<accession>A2FMT0</accession>
<evidence type="ECO:0000313" key="2">
    <source>
        <dbReference type="EMBL" id="EAX93794.1"/>
    </source>
</evidence>
<evidence type="ECO:0000313" key="3">
    <source>
        <dbReference type="Proteomes" id="UP000001542"/>
    </source>
</evidence>
<organism evidence="2 3">
    <name type="scientific">Trichomonas vaginalis (strain ATCC PRA-98 / G3)</name>
    <dbReference type="NCBI Taxonomy" id="412133"/>
    <lineage>
        <taxon>Eukaryota</taxon>
        <taxon>Metamonada</taxon>
        <taxon>Parabasalia</taxon>
        <taxon>Trichomonadida</taxon>
        <taxon>Trichomonadidae</taxon>
        <taxon>Trichomonas</taxon>
    </lineage>
</organism>
<keyword evidence="3" id="KW-1185">Reference proteome</keyword>
<dbReference type="OMA" id="TEYKTHI"/>
<sequence>MYAQFLYVYGRMKKKEDLSGLSQRKTEKAIFERKQIIALQDEEIARLKDEHFMLLRQIQTTENHFVKVNKLYNERTTKLRDNIQSISAKRIHSRIQLYKSHTDQITKLRTEHQAALKNIQIEYDQKMKEEKEKPITLKADGRQTSVEVIAESINRINTLTQQALQEKEANKNEIIEKRLTEYKTHIENYRQKELDLRQQIQNAQFELEEARKRNEIRIEEAKELAQKRALRNEQTAAKTDDLMIMQRANNVSRLNEIRVNEIQSLENLKADLNEAKKKVFELKTKITDANVSEIRESKKAQESVDKLVIQLDSLNNQDIATHIQQYAEKEKEEKRKMHKIKKSLESLVNQRDLLIKDNSRLRDEIRRIDFMLYGRNGIHQIQKSSRKRPFVPVAAH</sequence>
<reference evidence="2" key="1">
    <citation type="submission" date="2006-10" db="EMBL/GenBank/DDBJ databases">
        <authorList>
            <person name="Amadeo P."/>
            <person name="Zhao Q."/>
            <person name="Wortman J."/>
            <person name="Fraser-Liggett C."/>
            <person name="Carlton J."/>
        </authorList>
    </citation>
    <scope>NUCLEOTIDE SEQUENCE</scope>
    <source>
        <strain evidence="2">G3</strain>
    </source>
</reference>
<dbReference type="RefSeq" id="XP_001306724.1">
    <property type="nucleotide sequence ID" value="XM_001306723.1"/>
</dbReference>
<dbReference type="VEuPathDB" id="TrichDB:TVAG_339170"/>
<feature type="coiled-coil region" evidence="1">
    <location>
        <begin position="258"/>
        <end position="364"/>
    </location>
</feature>
<protein>
    <submittedName>
        <fullName evidence="2">Uncharacterized protein</fullName>
    </submittedName>
</protein>
<reference evidence="2" key="2">
    <citation type="journal article" date="2007" name="Science">
        <title>Draft genome sequence of the sexually transmitted pathogen Trichomonas vaginalis.</title>
        <authorList>
            <person name="Carlton J.M."/>
            <person name="Hirt R.P."/>
            <person name="Silva J.C."/>
            <person name="Delcher A.L."/>
            <person name="Schatz M."/>
            <person name="Zhao Q."/>
            <person name="Wortman J.R."/>
            <person name="Bidwell S.L."/>
            <person name="Alsmark U.C.M."/>
            <person name="Besteiro S."/>
            <person name="Sicheritz-Ponten T."/>
            <person name="Noel C.J."/>
            <person name="Dacks J.B."/>
            <person name="Foster P.G."/>
            <person name="Simillion C."/>
            <person name="Van de Peer Y."/>
            <person name="Miranda-Saavedra D."/>
            <person name="Barton G.J."/>
            <person name="Westrop G.D."/>
            <person name="Mueller S."/>
            <person name="Dessi D."/>
            <person name="Fiori P.L."/>
            <person name="Ren Q."/>
            <person name="Paulsen I."/>
            <person name="Zhang H."/>
            <person name="Bastida-Corcuera F.D."/>
            <person name="Simoes-Barbosa A."/>
            <person name="Brown M.T."/>
            <person name="Hayes R.D."/>
            <person name="Mukherjee M."/>
            <person name="Okumura C.Y."/>
            <person name="Schneider R."/>
            <person name="Smith A.J."/>
            <person name="Vanacova S."/>
            <person name="Villalvazo M."/>
            <person name="Haas B.J."/>
            <person name="Pertea M."/>
            <person name="Feldblyum T.V."/>
            <person name="Utterback T.R."/>
            <person name="Shu C.L."/>
            <person name="Osoegawa K."/>
            <person name="de Jong P.J."/>
            <person name="Hrdy I."/>
            <person name="Horvathova L."/>
            <person name="Zubacova Z."/>
            <person name="Dolezal P."/>
            <person name="Malik S.B."/>
            <person name="Logsdon J.M. Jr."/>
            <person name="Henze K."/>
            <person name="Gupta A."/>
            <person name="Wang C.C."/>
            <person name="Dunne R.L."/>
            <person name="Upcroft J.A."/>
            <person name="Upcroft P."/>
            <person name="White O."/>
            <person name="Salzberg S.L."/>
            <person name="Tang P."/>
            <person name="Chiu C.-H."/>
            <person name="Lee Y.-S."/>
            <person name="Embley T.M."/>
            <person name="Coombs G.H."/>
            <person name="Mottram J.C."/>
            <person name="Tachezy J."/>
            <person name="Fraser-Liggett C.M."/>
            <person name="Johnson P.J."/>
        </authorList>
    </citation>
    <scope>NUCLEOTIDE SEQUENCE [LARGE SCALE GENOMIC DNA]</scope>
    <source>
        <strain evidence="2">G3</strain>
    </source>
</reference>
<dbReference type="AlphaFoldDB" id="A2FMT0"/>
<name>A2FMT0_TRIV3</name>
<dbReference type="KEGG" id="tva:4751519"/>
<keyword evidence="1" id="KW-0175">Coiled coil</keyword>
<dbReference type="Proteomes" id="UP000001542">
    <property type="component" value="Unassembled WGS sequence"/>
</dbReference>
<evidence type="ECO:0000256" key="1">
    <source>
        <dbReference type="SAM" id="Coils"/>
    </source>
</evidence>
<dbReference type="EMBL" id="DS113892">
    <property type="protein sequence ID" value="EAX93794.1"/>
    <property type="molecule type" value="Genomic_DNA"/>
</dbReference>
<feature type="coiled-coil region" evidence="1">
    <location>
        <begin position="172"/>
        <end position="227"/>
    </location>
</feature>
<dbReference type="VEuPathDB" id="TrichDB:TVAGG3_0300320"/>
<proteinExistence type="predicted"/>
<gene>
    <name evidence="2" type="ORF">TVAG_339170</name>
</gene>